<keyword evidence="7 13" id="KW-0548">Nucleotidyltransferase</keyword>
<dbReference type="UniPathway" id="UPA00277">
    <property type="reaction ID" value="UER00407"/>
</dbReference>
<protein>
    <recommendedName>
        <fullName evidence="3">FAD synthase</fullName>
        <ecNumber evidence="3">2.7.7.2</ecNumber>
    </recommendedName>
</protein>
<evidence type="ECO:0000256" key="11">
    <source>
        <dbReference type="ARBA" id="ARBA00049494"/>
    </source>
</evidence>
<keyword evidence="9" id="KW-0274">FAD</keyword>
<dbReference type="GO" id="GO:0008531">
    <property type="term" value="F:riboflavin kinase activity"/>
    <property type="evidence" value="ECO:0007669"/>
    <property type="project" value="TreeGrafter"/>
</dbReference>
<comment type="catalytic activity">
    <reaction evidence="11">
        <text>FMN + ATP + H(+) = FAD + diphosphate</text>
        <dbReference type="Rhea" id="RHEA:17237"/>
        <dbReference type="ChEBI" id="CHEBI:15378"/>
        <dbReference type="ChEBI" id="CHEBI:30616"/>
        <dbReference type="ChEBI" id="CHEBI:33019"/>
        <dbReference type="ChEBI" id="CHEBI:57692"/>
        <dbReference type="ChEBI" id="CHEBI:58210"/>
        <dbReference type="EC" id="2.7.7.2"/>
    </reaction>
</comment>
<dbReference type="Pfam" id="PF06574">
    <property type="entry name" value="FAD_syn"/>
    <property type="match status" value="1"/>
</dbReference>
<evidence type="ECO:0000256" key="1">
    <source>
        <dbReference type="ARBA" id="ARBA00004726"/>
    </source>
</evidence>
<evidence type="ECO:0000259" key="12">
    <source>
        <dbReference type="Pfam" id="PF06574"/>
    </source>
</evidence>
<sequence length="311" mass="32335">MSAATLSAAADPLPVHAPSRVWWGLEQVPARPGPSVVAMGVFDGVHRGHAAVVAEAARLAGSRGVRSVVVTFDPHPAVVLGRRPEPDALVSVRRRTELLLQAGAHDVLVLPFTHALAAEPAEAFAERVLRAALDCRAVVVGAGYRFGAGGRGDTATLQRTLGPDATVVAVAPVRREDERCSSTLARALAAQGHVQALQELLGRPHRVEVAVRRGDRLVADEGGPRRGTGVHLDPLDAGAARLAPGRYRARVLPLGCDVGPVLDVDVLPSGAGPALRVLTGSAWVLAQRGPLAVDLLDRLDGATGPGGRRDT</sequence>
<evidence type="ECO:0000256" key="6">
    <source>
        <dbReference type="ARBA" id="ARBA00022679"/>
    </source>
</evidence>
<dbReference type="PANTHER" id="PTHR22749:SF6">
    <property type="entry name" value="RIBOFLAVIN KINASE"/>
    <property type="match status" value="1"/>
</dbReference>
<dbReference type="EC" id="2.7.7.2" evidence="3"/>
<keyword evidence="10" id="KW-0067">ATP-binding</keyword>
<dbReference type="AlphaFoldDB" id="A0A315ZKJ8"/>
<dbReference type="Gene3D" id="3.40.50.620">
    <property type="entry name" value="HUPs"/>
    <property type="match status" value="1"/>
</dbReference>
<dbReference type="InterPro" id="IPR014729">
    <property type="entry name" value="Rossmann-like_a/b/a_fold"/>
</dbReference>
<dbReference type="GO" id="GO:0005524">
    <property type="term" value="F:ATP binding"/>
    <property type="evidence" value="ECO:0007669"/>
    <property type="project" value="UniProtKB-KW"/>
</dbReference>
<keyword evidence="4" id="KW-0285">Flavoprotein</keyword>
<keyword evidence="14" id="KW-1185">Reference proteome</keyword>
<feature type="domain" description="FAD synthetase" evidence="12">
    <location>
        <begin position="32"/>
        <end position="183"/>
    </location>
</feature>
<evidence type="ECO:0000256" key="4">
    <source>
        <dbReference type="ARBA" id="ARBA00022630"/>
    </source>
</evidence>
<evidence type="ECO:0000256" key="5">
    <source>
        <dbReference type="ARBA" id="ARBA00022643"/>
    </source>
</evidence>
<keyword evidence="5" id="KW-0288">FMN</keyword>
<dbReference type="GO" id="GO:0003919">
    <property type="term" value="F:FMN adenylyltransferase activity"/>
    <property type="evidence" value="ECO:0007669"/>
    <property type="project" value="UniProtKB-EC"/>
</dbReference>
<evidence type="ECO:0000313" key="14">
    <source>
        <dbReference type="Proteomes" id="UP000245469"/>
    </source>
</evidence>
<dbReference type="PANTHER" id="PTHR22749">
    <property type="entry name" value="RIBOFLAVIN KINASE/FMN ADENYLYLTRANSFERASE"/>
    <property type="match status" value="1"/>
</dbReference>
<comment type="pathway">
    <text evidence="1">Cofactor biosynthesis; FAD biosynthesis; FAD from FMN: step 1/1.</text>
</comment>
<dbReference type="InterPro" id="IPR015864">
    <property type="entry name" value="FAD_synthase"/>
</dbReference>
<evidence type="ECO:0000256" key="7">
    <source>
        <dbReference type="ARBA" id="ARBA00022695"/>
    </source>
</evidence>
<dbReference type="NCBIfam" id="TIGR00125">
    <property type="entry name" value="cyt_tran_rel"/>
    <property type="match status" value="1"/>
</dbReference>
<dbReference type="OrthoDB" id="9803667at2"/>
<gene>
    <name evidence="13" type="ORF">BXY45_1525</name>
</gene>
<proteinExistence type="inferred from homology"/>
<dbReference type="Proteomes" id="UP000245469">
    <property type="component" value="Unassembled WGS sequence"/>
</dbReference>
<dbReference type="GO" id="GO:0009398">
    <property type="term" value="P:FMN biosynthetic process"/>
    <property type="evidence" value="ECO:0007669"/>
    <property type="project" value="TreeGrafter"/>
</dbReference>
<keyword evidence="8" id="KW-0547">Nucleotide-binding</keyword>
<name>A0A315ZKJ8_9ACTN</name>
<evidence type="ECO:0000313" key="13">
    <source>
        <dbReference type="EMBL" id="PWJ45779.1"/>
    </source>
</evidence>
<dbReference type="RefSeq" id="WP_109776729.1">
    <property type="nucleotide sequence ID" value="NZ_QGDQ01000052.1"/>
</dbReference>
<keyword evidence="13" id="KW-0418">Kinase</keyword>
<dbReference type="GO" id="GO:0009231">
    <property type="term" value="P:riboflavin biosynthetic process"/>
    <property type="evidence" value="ECO:0007669"/>
    <property type="project" value="InterPro"/>
</dbReference>
<evidence type="ECO:0000256" key="10">
    <source>
        <dbReference type="ARBA" id="ARBA00022840"/>
    </source>
</evidence>
<dbReference type="GO" id="GO:0006747">
    <property type="term" value="P:FAD biosynthetic process"/>
    <property type="evidence" value="ECO:0007669"/>
    <property type="project" value="UniProtKB-UniPathway"/>
</dbReference>
<reference evidence="13 14" key="1">
    <citation type="submission" date="2018-03" db="EMBL/GenBank/DDBJ databases">
        <title>Genomic Encyclopedia of Archaeal and Bacterial Type Strains, Phase II (KMG-II): from individual species to whole genera.</title>
        <authorList>
            <person name="Goeker M."/>
        </authorList>
    </citation>
    <scope>NUCLEOTIDE SEQUENCE [LARGE SCALE GENOMIC DNA]</scope>
    <source>
        <strain evidence="13 14">DSM 44889</strain>
    </source>
</reference>
<dbReference type="InterPro" id="IPR023468">
    <property type="entry name" value="Riboflavin_kinase"/>
</dbReference>
<accession>A0A315ZKJ8</accession>
<dbReference type="InterPro" id="IPR004821">
    <property type="entry name" value="Cyt_trans-like"/>
</dbReference>
<dbReference type="CDD" id="cd02064">
    <property type="entry name" value="FAD_synthetase_N"/>
    <property type="match status" value="1"/>
</dbReference>
<keyword evidence="6 13" id="KW-0808">Transferase</keyword>
<comment type="similarity">
    <text evidence="2">Belongs to the RibF family.</text>
</comment>
<organism evidence="13 14">
    <name type="scientific">Quadrisphaera granulorum</name>
    <dbReference type="NCBI Taxonomy" id="317664"/>
    <lineage>
        <taxon>Bacteria</taxon>
        <taxon>Bacillati</taxon>
        <taxon>Actinomycetota</taxon>
        <taxon>Actinomycetes</taxon>
        <taxon>Kineosporiales</taxon>
        <taxon>Kineosporiaceae</taxon>
        <taxon>Quadrisphaera</taxon>
    </lineage>
</organism>
<evidence type="ECO:0000256" key="9">
    <source>
        <dbReference type="ARBA" id="ARBA00022827"/>
    </source>
</evidence>
<comment type="caution">
    <text evidence="13">The sequence shown here is derived from an EMBL/GenBank/DDBJ whole genome shotgun (WGS) entry which is preliminary data.</text>
</comment>
<evidence type="ECO:0000256" key="3">
    <source>
        <dbReference type="ARBA" id="ARBA00012393"/>
    </source>
</evidence>
<dbReference type="SUPFAM" id="SSF52374">
    <property type="entry name" value="Nucleotidylyl transferase"/>
    <property type="match status" value="1"/>
</dbReference>
<dbReference type="EMBL" id="QGDQ01000052">
    <property type="protein sequence ID" value="PWJ45779.1"/>
    <property type="molecule type" value="Genomic_DNA"/>
</dbReference>
<evidence type="ECO:0000256" key="8">
    <source>
        <dbReference type="ARBA" id="ARBA00022741"/>
    </source>
</evidence>
<evidence type="ECO:0000256" key="2">
    <source>
        <dbReference type="ARBA" id="ARBA00010214"/>
    </source>
</evidence>